<dbReference type="CDD" id="cd17278">
    <property type="entry name" value="RMtype1_S_LdeBORF1052P-TRD2-CR2"/>
    <property type="match status" value="1"/>
</dbReference>
<dbReference type="Gene3D" id="3.90.220.20">
    <property type="entry name" value="DNA methylase specificity domains"/>
    <property type="match status" value="2"/>
</dbReference>
<keyword evidence="6" id="KW-0378">Hydrolase</keyword>
<evidence type="ECO:0000256" key="1">
    <source>
        <dbReference type="ARBA" id="ARBA00010923"/>
    </source>
</evidence>
<evidence type="ECO:0000256" key="3">
    <source>
        <dbReference type="ARBA" id="ARBA00023125"/>
    </source>
</evidence>
<evidence type="ECO:0000313" key="6">
    <source>
        <dbReference type="EMBL" id="MDO3380891.1"/>
    </source>
</evidence>
<sequence length="416" mass="46702">MVPRDWTIGSLSDLADTVMGYAFKSTDFTPNGIPLLRMGNLYQNTLDFERSPVFLPATYKDEYKRFVVKPGDLVMSMTGTMGKRDYGFTVEIPKSAPESLLNQRVMKFVPKDKTSTGFLLSLLRSEIILSRLYSFPGGTKQANLSAKQVQDLPAPIPPYPEQKKIAQILSAWDKAINTTEQLLTNSQQQKKALMQQLLTGKKRLLDKNGVRFSGEWKDHFLTDAAQVIVSPVDKKTIDGEIPVELCNYTDVYYNHHITRGLNFMKATAKPAEIEKYTLQINDVIITKDSETPGDIAVPALVSEDLGGVVCGYHLAIVRPKTETAKGAFLNYLFSLPKTRYYFFTLATGATRFGLSIGGINKVHFRIPPLEEQQKIADVISIADQKITSLQQKLDRLKQEKKALMQQLLTGKRRVIN</sequence>
<comment type="caution">
    <text evidence="6">The sequence shown here is derived from an EMBL/GenBank/DDBJ whole genome shotgun (WGS) entry which is preliminary data.</text>
</comment>
<feature type="coiled-coil region" evidence="4">
    <location>
        <begin position="379"/>
        <end position="413"/>
    </location>
</feature>
<dbReference type="Proteomes" id="UP001168380">
    <property type="component" value="Unassembled WGS sequence"/>
</dbReference>
<keyword evidence="4" id="KW-0175">Coiled coil</keyword>
<reference evidence="6" key="1">
    <citation type="submission" date="2023-07" db="EMBL/GenBank/DDBJ databases">
        <title>Gilvimarinus algae sp. nov., isolated from the surface of Kelp.</title>
        <authorList>
            <person name="Sun Y.Y."/>
            <person name="Gong Y."/>
            <person name="Du Z.J."/>
        </authorList>
    </citation>
    <scope>NUCLEOTIDE SEQUENCE</scope>
    <source>
        <strain evidence="6">SDUM040014</strain>
    </source>
</reference>
<dbReference type="PANTHER" id="PTHR30408:SF12">
    <property type="entry name" value="TYPE I RESTRICTION ENZYME MJAVIII SPECIFICITY SUBUNIT"/>
    <property type="match status" value="1"/>
</dbReference>
<comment type="similarity">
    <text evidence="1">Belongs to the type-I restriction system S methylase family.</text>
</comment>
<name>A0ABT8TE09_9GAMM</name>
<gene>
    <name evidence="6" type="ORF">QWI16_01815</name>
</gene>
<keyword evidence="6" id="KW-0540">Nuclease</keyword>
<dbReference type="Pfam" id="PF01420">
    <property type="entry name" value="Methylase_S"/>
    <property type="match status" value="2"/>
</dbReference>
<dbReference type="RefSeq" id="WP_302711014.1">
    <property type="nucleotide sequence ID" value="NZ_JAULRT010000032.1"/>
</dbReference>
<evidence type="ECO:0000313" key="7">
    <source>
        <dbReference type="Proteomes" id="UP001168380"/>
    </source>
</evidence>
<protein>
    <submittedName>
        <fullName evidence="6">Restriction endonuclease subunit S</fullName>
        <ecNumber evidence="6">3.1.21.-</ecNumber>
    </submittedName>
</protein>
<dbReference type="SUPFAM" id="SSF116734">
    <property type="entry name" value="DNA methylase specificity domain"/>
    <property type="match status" value="2"/>
</dbReference>
<dbReference type="InterPro" id="IPR052021">
    <property type="entry name" value="Type-I_RS_S_subunit"/>
</dbReference>
<keyword evidence="3" id="KW-0238">DNA-binding</keyword>
<keyword evidence="2" id="KW-0680">Restriction system</keyword>
<evidence type="ECO:0000256" key="4">
    <source>
        <dbReference type="SAM" id="Coils"/>
    </source>
</evidence>
<dbReference type="InterPro" id="IPR044946">
    <property type="entry name" value="Restrct_endonuc_typeI_TRD_sf"/>
</dbReference>
<evidence type="ECO:0000259" key="5">
    <source>
        <dbReference type="Pfam" id="PF01420"/>
    </source>
</evidence>
<feature type="domain" description="Type I restriction modification DNA specificity" evidence="5">
    <location>
        <begin position="216"/>
        <end position="398"/>
    </location>
</feature>
<keyword evidence="7" id="KW-1185">Reference proteome</keyword>
<organism evidence="6 7">
    <name type="scientific">Gilvimarinus algae</name>
    <dbReference type="NCBI Taxonomy" id="3058037"/>
    <lineage>
        <taxon>Bacteria</taxon>
        <taxon>Pseudomonadati</taxon>
        <taxon>Pseudomonadota</taxon>
        <taxon>Gammaproteobacteria</taxon>
        <taxon>Cellvibrionales</taxon>
        <taxon>Cellvibrionaceae</taxon>
        <taxon>Gilvimarinus</taxon>
    </lineage>
</organism>
<dbReference type="GO" id="GO:0016787">
    <property type="term" value="F:hydrolase activity"/>
    <property type="evidence" value="ECO:0007669"/>
    <property type="project" value="UniProtKB-KW"/>
</dbReference>
<dbReference type="EMBL" id="JAULRT010000032">
    <property type="protein sequence ID" value="MDO3380891.1"/>
    <property type="molecule type" value="Genomic_DNA"/>
</dbReference>
<dbReference type="EC" id="3.1.21.-" evidence="6"/>
<dbReference type="InterPro" id="IPR000055">
    <property type="entry name" value="Restrct_endonuc_typeI_TRD"/>
</dbReference>
<dbReference type="PANTHER" id="PTHR30408">
    <property type="entry name" value="TYPE-1 RESTRICTION ENZYME ECOKI SPECIFICITY PROTEIN"/>
    <property type="match status" value="1"/>
</dbReference>
<evidence type="ECO:0000256" key="2">
    <source>
        <dbReference type="ARBA" id="ARBA00022747"/>
    </source>
</evidence>
<keyword evidence="6" id="KW-0255">Endonuclease</keyword>
<proteinExistence type="inferred from homology"/>
<accession>A0ABT8TE09</accession>
<dbReference type="GO" id="GO:0004519">
    <property type="term" value="F:endonuclease activity"/>
    <property type="evidence" value="ECO:0007669"/>
    <property type="project" value="UniProtKB-KW"/>
</dbReference>
<feature type="domain" description="Type I restriction modification DNA specificity" evidence="5">
    <location>
        <begin position="3"/>
        <end position="182"/>
    </location>
</feature>
<dbReference type="Gene3D" id="1.10.287.1120">
    <property type="entry name" value="Bipartite methylase S protein"/>
    <property type="match status" value="1"/>
</dbReference>